<dbReference type="AlphaFoldDB" id="A0AAW0E097"/>
<dbReference type="Pfam" id="PF18717">
    <property type="entry name" value="CxC4"/>
    <property type="match status" value="1"/>
</dbReference>
<name>A0AAW0E097_9AGAR</name>
<organism evidence="3 4">
    <name type="scientific">Paramarasmius palmivorus</name>
    <dbReference type="NCBI Taxonomy" id="297713"/>
    <lineage>
        <taxon>Eukaryota</taxon>
        <taxon>Fungi</taxon>
        <taxon>Dikarya</taxon>
        <taxon>Basidiomycota</taxon>
        <taxon>Agaricomycotina</taxon>
        <taxon>Agaricomycetes</taxon>
        <taxon>Agaricomycetidae</taxon>
        <taxon>Agaricales</taxon>
        <taxon>Marasmiineae</taxon>
        <taxon>Marasmiaceae</taxon>
        <taxon>Paramarasmius</taxon>
    </lineage>
</organism>
<feature type="domain" description="HMG" evidence="2">
    <location>
        <begin position="346"/>
        <end position="472"/>
    </location>
</feature>
<dbReference type="InterPro" id="IPR040648">
    <property type="entry name" value="HMGXB3_CxC4"/>
</dbReference>
<evidence type="ECO:0000313" key="4">
    <source>
        <dbReference type="Proteomes" id="UP001383192"/>
    </source>
</evidence>
<comment type="caution">
    <text evidence="3">The sequence shown here is derived from an EMBL/GenBank/DDBJ whole genome shotgun (WGS) entry which is preliminary data.</text>
</comment>
<proteinExistence type="predicted"/>
<protein>
    <recommendedName>
        <fullName evidence="2">HMG domain-containing protein</fullName>
    </recommendedName>
</protein>
<dbReference type="Proteomes" id="UP001383192">
    <property type="component" value="Unassembled WGS sequence"/>
</dbReference>
<dbReference type="EMBL" id="JAYKXP010000005">
    <property type="protein sequence ID" value="KAK7058466.1"/>
    <property type="molecule type" value="Genomic_DNA"/>
</dbReference>
<feature type="compositionally biased region" description="Polar residues" evidence="1">
    <location>
        <begin position="1"/>
        <end position="11"/>
    </location>
</feature>
<keyword evidence="4" id="KW-1185">Reference proteome</keyword>
<accession>A0AAW0E097</accession>
<gene>
    <name evidence="3" type="ORF">VNI00_002100</name>
</gene>
<feature type="region of interest" description="Disordered" evidence="1">
    <location>
        <begin position="1"/>
        <end position="65"/>
    </location>
</feature>
<reference evidence="3 4" key="1">
    <citation type="submission" date="2024-01" db="EMBL/GenBank/DDBJ databases">
        <title>A draft genome for a cacao thread blight-causing isolate of Paramarasmius palmivorus.</title>
        <authorList>
            <person name="Baruah I.K."/>
            <person name="Bukari Y."/>
            <person name="Amoako-Attah I."/>
            <person name="Meinhardt L.W."/>
            <person name="Bailey B.A."/>
            <person name="Cohen S.P."/>
        </authorList>
    </citation>
    <scope>NUCLEOTIDE SEQUENCE [LARGE SCALE GENOMIC DNA]</scope>
    <source>
        <strain evidence="3 4">GH-12</strain>
    </source>
</reference>
<sequence length="721" mass="81576">MRPTPSTSSKGSWVLEPCPEVSKPVPRYPGHTKGFVRSPVKKAAAKRHPRTTTKANKRRRVQNEHHAPLDTIAMFSHSITNESMEPSEHDPSITLDDGEMNIPADGLDFQVDEAYDDYVQLVEEQYLTFVQVTTFHYVVQGFDTLKKDGTSAYYHLEARISGVDSVRLSCLCPEGKRGDCFHKRYYHDFRDLRFRCNENTVKYEGTAVLFLRQMIGTQQETWINRFSVAYGTDSEALRNRTVVTYEGLDSGGGKWSCIKCPGRRCAHTRKARRLFNLVVGNLEEVLEDDGSDDEDDTENMFMVDPVNAGTADERAISYLPILPPAWASLPEDPTFYPRPSPLDMLPSLLSLDDTSRSACGKNYFVPGAPILQRECNVYTLSRKAKTLISVQLCPTCPPAQRCYIGPDLRTVGIFNFNNSVLFTHELLDEFTNRYTGSETPFAAFVLAIARVYTGRGDKFVGEDLFRAAWFAFASLQHMTGDMFCRECGVAPETVIWDGVTVSFAKRHLQDTLQPPTHIPPDAIMRDRIRYSSQQWIVSKNDARVQLANWIKMATGDGKGKEGSRHNDLEFLQVVKSLIEGGAEPVANALYEVFGRGRDRKTQRRYRMLFEQLSANESAVQMVNALGLESLKRFVRSPTVANASLLVDIPALMLVCEQEVRTKQDLTILRQLCEWMSKRAEEVLSTLMRGNLENLEKIRNSTSSGDNWREVSDAWRLEILAY</sequence>
<evidence type="ECO:0000259" key="2">
    <source>
        <dbReference type="Pfam" id="PF18717"/>
    </source>
</evidence>
<feature type="compositionally biased region" description="Basic residues" evidence="1">
    <location>
        <begin position="39"/>
        <end position="60"/>
    </location>
</feature>
<evidence type="ECO:0000313" key="3">
    <source>
        <dbReference type="EMBL" id="KAK7058466.1"/>
    </source>
</evidence>
<evidence type="ECO:0000256" key="1">
    <source>
        <dbReference type="SAM" id="MobiDB-lite"/>
    </source>
</evidence>